<evidence type="ECO:0000313" key="3">
    <source>
        <dbReference type="Proteomes" id="UP000006844"/>
    </source>
</evidence>
<accession>E8V736</accession>
<feature type="signal peptide" evidence="1">
    <location>
        <begin position="1"/>
        <end position="20"/>
    </location>
</feature>
<protein>
    <submittedName>
        <fullName evidence="2">Uncharacterized protein</fullName>
    </submittedName>
</protein>
<keyword evidence="3" id="KW-1185">Reference proteome</keyword>
<organism evidence="2 3">
    <name type="scientific">Terriglobus saanensis (strain ATCC BAA-1853 / DSM 23119 / SP1PR4)</name>
    <dbReference type="NCBI Taxonomy" id="401053"/>
    <lineage>
        <taxon>Bacteria</taxon>
        <taxon>Pseudomonadati</taxon>
        <taxon>Acidobacteriota</taxon>
        <taxon>Terriglobia</taxon>
        <taxon>Terriglobales</taxon>
        <taxon>Acidobacteriaceae</taxon>
        <taxon>Terriglobus</taxon>
    </lineage>
</organism>
<name>E8V736_TERSS</name>
<dbReference type="HOGENOM" id="CLU_873715_0_0_0"/>
<dbReference type="RefSeq" id="WP_013567409.1">
    <property type="nucleotide sequence ID" value="NC_014963.1"/>
</dbReference>
<dbReference type="EMBL" id="CP002467">
    <property type="protein sequence ID" value="ADV81676.1"/>
    <property type="molecule type" value="Genomic_DNA"/>
</dbReference>
<dbReference type="AlphaFoldDB" id="E8V736"/>
<dbReference type="KEGG" id="tsa:AciPR4_0843"/>
<proteinExistence type="predicted"/>
<gene>
    <name evidence="2" type="ordered locus">AciPR4_0843</name>
</gene>
<evidence type="ECO:0000256" key="1">
    <source>
        <dbReference type="SAM" id="SignalP"/>
    </source>
</evidence>
<sequence>MRRFLYGSLLLFILSGVVSTAQKQRPQDQAGYDRASRATLIHPANVYVAADDQSQRITLVTPGHEVVSNQISSGWVRVFANTDVEEQRDEETPEFLGDDAVTPKSGWIRDKGVVSAKTPNGDRVLYGAAATYEAAAMEPHAPKMAAGAAYLLYRRVAEYFPDSPLAAESAWRSADIRWQLEKGDLSTLPSAKEADPNARPRMYDAGLKRVQKYYPGTKYAALAAFDLLDQKLCGDWQGLPKCPQDESVVYEKYAAQFPDGPKTALALWNALYRQGVLVSMYTAEENKKRADAAAQHAHDLANQIQQKFGTTDFAPRAAAMIYRIEQGIPVYGNDRD</sequence>
<keyword evidence="1" id="KW-0732">Signal</keyword>
<dbReference type="STRING" id="401053.AciPR4_0843"/>
<dbReference type="eggNOG" id="COG1729">
    <property type="taxonomic scope" value="Bacteria"/>
</dbReference>
<reference evidence="2 3" key="1">
    <citation type="journal article" date="2012" name="Stand. Genomic Sci.">
        <title>Complete genome sequence of Terriglobus saanensis type strain SP1PR4(T), an Acidobacteria from tundra soil.</title>
        <authorList>
            <person name="Rawat S.R."/>
            <person name="Mannisto M.K."/>
            <person name="Starovoytov V."/>
            <person name="Goodwin L."/>
            <person name="Nolan M."/>
            <person name="Hauser L."/>
            <person name="Land M."/>
            <person name="Davenport K.W."/>
            <person name="Woyke T."/>
            <person name="Haggblom M.M."/>
        </authorList>
    </citation>
    <scope>NUCLEOTIDE SEQUENCE</scope>
    <source>
        <strain evidence="3">ATCC BAA-1853 / DSM 23119 / SP1PR4</strain>
    </source>
</reference>
<evidence type="ECO:0000313" key="2">
    <source>
        <dbReference type="EMBL" id="ADV81676.1"/>
    </source>
</evidence>
<dbReference type="Proteomes" id="UP000006844">
    <property type="component" value="Chromosome"/>
</dbReference>
<feature type="chain" id="PRO_5003232480" evidence="1">
    <location>
        <begin position="21"/>
        <end position="336"/>
    </location>
</feature>